<keyword evidence="2" id="KW-1185">Reference proteome</keyword>
<proteinExistence type="predicted"/>
<protein>
    <submittedName>
        <fullName evidence="1">Uncharacterized protein</fullName>
    </submittedName>
</protein>
<sequence length="35" mass="3959">MENLLDLAKQNAQLAKRDFVKEADLQAALDELKSK</sequence>
<accession>A0A3P7LIB2</accession>
<dbReference type="OrthoDB" id="10400311at2759"/>
<gene>
    <name evidence="1" type="ORF">DILT_LOCUS12466</name>
</gene>
<evidence type="ECO:0000313" key="1">
    <source>
        <dbReference type="EMBL" id="VDN16635.1"/>
    </source>
</evidence>
<dbReference type="AlphaFoldDB" id="A0A3P7LIB2"/>
<organism evidence="1 2">
    <name type="scientific">Dibothriocephalus latus</name>
    <name type="common">Fish tapeworm</name>
    <name type="synonym">Diphyllobothrium latum</name>
    <dbReference type="NCBI Taxonomy" id="60516"/>
    <lineage>
        <taxon>Eukaryota</taxon>
        <taxon>Metazoa</taxon>
        <taxon>Spiralia</taxon>
        <taxon>Lophotrochozoa</taxon>
        <taxon>Platyhelminthes</taxon>
        <taxon>Cestoda</taxon>
        <taxon>Eucestoda</taxon>
        <taxon>Diphyllobothriidea</taxon>
        <taxon>Diphyllobothriidae</taxon>
        <taxon>Dibothriocephalus</taxon>
    </lineage>
</organism>
<dbReference type="EMBL" id="UYRU01066562">
    <property type="protein sequence ID" value="VDN16635.1"/>
    <property type="molecule type" value="Genomic_DNA"/>
</dbReference>
<reference evidence="1 2" key="1">
    <citation type="submission" date="2018-11" db="EMBL/GenBank/DDBJ databases">
        <authorList>
            <consortium name="Pathogen Informatics"/>
        </authorList>
    </citation>
    <scope>NUCLEOTIDE SEQUENCE [LARGE SCALE GENOMIC DNA]</scope>
</reference>
<name>A0A3P7LIB2_DIBLA</name>
<dbReference type="Proteomes" id="UP000281553">
    <property type="component" value="Unassembled WGS sequence"/>
</dbReference>
<evidence type="ECO:0000313" key="2">
    <source>
        <dbReference type="Proteomes" id="UP000281553"/>
    </source>
</evidence>